<dbReference type="RefSeq" id="WP_344794784.1">
    <property type="nucleotide sequence ID" value="NZ_BAABAU010000001.1"/>
</dbReference>
<dbReference type="EMBL" id="BAABAU010000001">
    <property type="protein sequence ID" value="GAA4265964.1"/>
    <property type="molecule type" value="Genomic_DNA"/>
</dbReference>
<dbReference type="SUPFAM" id="SSF51445">
    <property type="entry name" value="(Trans)glycosidases"/>
    <property type="match status" value="1"/>
</dbReference>
<proteinExistence type="inferred from homology"/>
<evidence type="ECO:0000259" key="6">
    <source>
        <dbReference type="Pfam" id="PF21467"/>
    </source>
</evidence>
<dbReference type="PRINTS" id="PR00742">
    <property type="entry name" value="GLHYDRLASE35"/>
</dbReference>
<dbReference type="Pfam" id="PF21317">
    <property type="entry name" value="BetaGal_ABD_1"/>
    <property type="match status" value="1"/>
</dbReference>
<dbReference type="PIRSF" id="PIRSF006336">
    <property type="entry name" value="B-gal"/>
    <property type="match status" value="1"/>
</dbReference>
<evidence type="ECO:0000256" key="2">
    <source>
        <dbReference type="ARBA" id="ARBA00022801"/>
    </source>
</evidence>
<evidence type="ECO:0000313" key="8">
    <source>
        <dbReference type="Proteomes" id="UP001501594"/>
    </source>
</evidence>
<dbReference type="PANTHER" id="PTHR23421">
    <property type="entry name" value="BETA-GALACTOSIDASE RELATED"/>
    <property type="match status" value="1"/>
</dbReference>
<feature type="domain" description="Beta-galactosidase galactose-binding" evidence="6">
    <location>
        <begin position="499"/>
        <end position="553"/>
    </location>
</feature>
<dbReference type="InterPro" id="IPR001944">
    <property type="entry name" value="Glycoside_Hdrlase_35"/>
</dbReference>
<keyword evidence="8" id="KW-1185">Reference proteome</keyword>
<evidence type="ECO:0000256" key="3">
    <source>
        <dbReference type="ARBA" id="ARBA00023295"/>
    </source>
</evidence>
<reference evidence="8" key="1">
    <citation type="journal article" date="2019" name="Int. J. Syst. Evol. Microbiol.">
        <title>The Global Catalogue of Microorganisms (GCM) 10K type strain sequencing project: providing services to taxonomists for standard genome sequencing and annotation.</title>
        <authorList>
            <consortium name="The Broad Institute Genomics Platform"/>
            <consortium name="The Broad Institute Genome Sequencing Center for Infectious Disease"/>
            <person name="Wu L."/>
            <person name="Ma J."/>
        </authorList>
    </citation>
    <scope>NUCLEOTIDE SEQUENCE [LARGE SCALE GENOMIC DNA]</scope>
    <source>
        <strain evidence="8">JCM 17442</strain>
    </source>
</reference>
<organism evidence="7 8">
    <name type="scientific">Frondihabitans peucedani</name>
    <dbReference type="NCBI Taxonomy" id="598626"/>
    <lineage>
        <taxon>Bacteria</taxon>
        <taxon>Bacillati</taxon>
        <taxon>Actinomycetota</taxon>
        <taxon>Actinomycetes</taxon>
        <taxon>Micrococcales</taxon>
        <taxon>Microbacteriaceae</taxon>
        <taxon>Frondihabitans</taxon>
    </lineage>
</organism>
<evidence type="ECO:0000313" key="7">
    <source>
        <dbReference type="EMBL" id="GAA4265964.1"/>
    </source>
</evidence>
<dbReference type="InterPro" id="IPR026283">
    <property type="entry name" value="B-gal_1-like"/>
</dbReference>
<dbReference type="Proteomes" id="UP001501594">
    <property type="component" value="Unassembled WGS sequence"/>
</dbReference>
<dbReference type="Pfam" id="PF21467">
    <property type="entry name" value="BetaGal_gal-bd"/>
    <property type="match status" value="1"/>
</dbReference>
<keyword evidence="2" id="KW-0378">Hydrolase</keyword>
<sequence>MTSRVTLGESDFLFDGQPRRILSGALHYFRIHPDLWADRIEKARLLGLNTIETYVPWNDHEPVPGAWTTEGMLDLGRFLDLVHAAGLHAIVRPGPYICAEYDNGGLPAWLFTDPEVGIRRFEPRFMTAVESYLRRVYDIVAPRQLDHDGPVVLVQIENEYGAYGRDDDYLRALVDITRDAGITVPLTTVDQPEDDMLQNGSLPDLLKTGSFGSRSPERLATLRRHQPTGPLMCSEYWNGWFDFWGGEHHVTSAEEQARDLDALLASGASVNLYMFHGGTNFGFTNGANDKGVYEPTVTSYDYDAPLDEAGRPTEKFFAFREVFAKYADVPTGVLERALPSPTPDLRPVSHASLLDSLEHLGSWAATGDEPALFDELGHYRGLLALEAELPAGPSTLRVAEVRDRASVFVDGARVGTLERARGDRELALPAGRTLTIVVEDQGRVNYERRIGEPKGLVGPVTIEGCAAAWSALPIDLGRLDEAPDRPWVESEEARDGILRFAFDLDEQADLFLETSALGKGVAFVNGFALGRYWSQGPQHTLYVPGPATRAGANELVLVELDGAPGLPAFAAAADLGPVRRDTLAAQGA</sequence>
<dbReference type="Pfam" id="PF01301">
    <property type="entry name" value="Glyco_hydro_35"/>
    <property type="match status" value="1"/>
</dbReference>
<dbReference type="Gene3D" id="3.20.20.80">
    <property type="entry name" value="Glycosidases"/>
    <property type="match status" value="1"/>
</dbReference>
<name>A0ABP8E179_9MICO</name>
<evidence type="ECO:0000259" key="4">
    <source>
        <dbReference type="Pfam" id="PF01301"/>
    </source>
</evidence>
<evidence type="ECO:0000256" key="1">
    <source>
        <dbReference type="ARBA" id="ARBA00009809"/>
    </source>
</evidence>
<dbReference type="SUPFAM" id="SSF49785">
    <property type="entry name" value="Galactose-binding domain-like"/>
    <property type="match status" value="1"/>
</dbReference>
<comment type="caution">
    <text evidence="7">The sequence shown here is derived from an EMBL/GenBank/DDBJ whole genome shotgun (WGS) entry which is preliminary data.</text>
</comment>
<protein>
    <submittedName>
        <fullName evidence="7">Beta-galactosidase</fullName>
    </submittedName>
</protein>
<gene>
    <name evidence="7" type="ORF">GCM10022256_15760</name>
</gene>
<dbReference type="Gene3D" id="2.60.120.260">
    <property type="entry name" value="Galactose-binding domain-like"/>
    <property type="match status" value="2"/>
</dbReference>
<keyword evidence="3" id="KW-0326">Glycosidase</keyword>
<dbReference type="InterPro" id="IPR048912">
    <property type="entry name" value="BetaGal1-like_ABD1"/>
</dbReference>
<evidence type="ECO:0000259" key="5">
    <source>
        <dbReference type="Pfam" id="PF21317"/>
    </source>
</evidence>
<accession>A0ABP8E179</accession>
<feature type="domain" description="Glycoside hydrolase 35 catalytic" evidence="4">
    <location>
        <begin position="12"/>
        <end position="325"/>
    </location>
</feature>
<dbReference type="InterPro" id="IPR048913">
    <property type="entry name" value="BetaGal_gal-bd"/>
</dbReference>
<dbReference type="InterPro" id="IPR031330">
    <property type="entry name" value="Gly_Hdrlase_35_cat"/>
</dbReference>
<dbReference type="InterPro" id="IPR017853">
    <property type="entry name" value="GH"/>
</dbReference>
<comment type="similarity">
    <text evidence="1">Belongs to the glycosyl hydrolase 35 family.</text>
</comment>
<dbReference type="InterPro" id="IPR008979">
    <property type="entry name" value="Galactose-bd-like_sf"/>
</dbReference>
<feature type="domain" description="Beta-galactosidase 1-like first all-beta" evidence="5">
    <location>
        <begin position="370"/>
        <end position="473"/>
    </location>
</feature>